<organism evidence="2 3">
    <name type="scientific">Fusarium longipes</name>
    <dbReference type="NCBI Taxonomy" id="694270"/>
    <lineage>
        <taxon>Eukaryota</taxon>
        <taxon>Fungi</taxon>
        <taxon>Dikarya</taxon>
        <taxon>Ascomycota</taxon>
        <taxon>Pezizomycotina</taxon>
        <taxon>Sordariomycetes</taxon>
        <taxon>Hypocreomycetidae</taxon>
        <taxon>Hypocreales</taxon>
        <taxon>Nectriaceae</taxon>
        <taxon>Fusarium</taxon>
    </lineage>
</organism>
<dbReference type="Proteomes" id="UP000266234">
    <property type="component" value="Unassembled WGS sequence"/>
</dbReference>
<sequence length="285" mass="31730">MVVSPLTLRIAMLNADTPVPNVISQRGPSYGYIFHQLLSQSAARVAPGLSVEAEFFDVHHGIYPESLTYFDAIIVSGSGASSYEDKDWIKQLDAYISKVYHEQPHIKIFGSCFGHQIICQSLLREHGIYVEKDPNGTEMGVHEVQLEHDFLKALGDRRSMIPQTENSNLLRLQFIHGDHVKVPEGSSLPSNWLSMGRTKHCALQGTYEPNHVLTYQGHFEFDRFINSETCKVFGKTCGWDIPSSLEAIDKDDDSEIAADMVMRFFLEGRDAVPGAGGLMSPPLGC</sequence>
<proteinExistence type="predicted"/>
<dbReference type="AlphaFoldDB" id="A0A395T251"/>
<dbReference type="OrthoDB" id="1669814at2759"/>
<dbReference type="InterPro" id="IPR029062">
    <property type="entry name" value="Class_I_gatase-like"/>
</dbReference>
<dbReference type="STRING" id="694270.A0A395T251"/>
<dbReference type="GO" id="GO:0005829">
    <property type="term" value="C:cytosol"/>
    <property type="evidence" value="ECO:0007669"/>
    <property type="project" value="TreeGrafter"/>
</dbReference>
<name>A0A395T251_9HYPO</name>
<dbReference type="PANTHER" id="PTHR42695">
    <property type="entry name" value="GLUTAMINE AMIDOTRANSFERASE YLR126C-RELATED"/>
    <property type="match status" value="1"/>
</dbReference>
<evidence type="ECO:0000259" key="1">
    <source>
        <dbReference type="Pfam" id="PF00117"/>
    </source>
</evidence>
<dbReference type="SUPFAM" id="SSF52317">
    <property type="entry name" value="Class I glutamine amidotransferase-like"/>
    <property type="match status" value="1"/>
</dbReference>
<keyword evidence="3" id="KW-1185">Reference proteome</keyword>
<dbReference type="PANTHER" id="PTHR42695:SF6">
    <property type="entry name" value="GLUTAMINE AMIDOTRANSFERASE DOMAIN-CONTAINING PROTEIN"/>
    <property type="match status" value="1"/>
</dbReference>
<dbReference type="CDD" id="cd01741">
    <property type="entry name" value="GATase1_1"/>
    <property type="match status" value="1"/>
</dbReference>
<dbReference type="GO" id="GO:0005634">
    <property type="term" value="C:nucleus"/>
    <property type="evidence" value="ECO:0007669"/>
    <property type="project" value="TreeGrafter"/>
</dbReference>
<dbReference type="Gene3D" id="3.40.50.880">
    <property type="match status" value="1"/>
</dbReference>
<feature type="domain" description="Glutamine amidotransferase" evidence="1">
    <location>
        <begin position="67"/>
        <end position="221"/>
    </location>
</feature>
<dbReference type="InterPro" id="IPR044992">
    <property type="entry name" value="ChyE-like"/>
</dbReference>
<evidence type="ECO:0000313" key="2">
    <source>
        <dbReference type="EMBL" id="RGP78788.1"/>
    </source>
</evidence>
<dbReference type="GO" id="GO:0016740">
    <property type="term" value="F:transferase activity"/>
    <property type="evidence" value="ECO:0007669"/>
    <property type="project" value="UniProtKB-KW"/>
</dbReference>
<dbReference type="EMBL" id="PXOG01000057">
    <property type="protein sequence ID" value="RGP78788.1"/>
    <property type="molecule type" value="Genomic_DNA"/>
</dbReference>
<comment type="caution">
    <text evidence="2">The sequence shown here is derived from an EMBL/GenBank/DDBJ whole genome shotgun (WGS) entry which is preliminary data.</text>
</comment>
<reference evidence="2 3" key="1">
    <citation type="journal article" date="2018" name="PLoS Pathog.">
        <title>Evolution of structural diversity of trichothecenes, a family of toxins produced by plant pathogenic and entomopathogenic fungi.</title>
        <authorList>
            <person name="Proctor R.H."/>
            <person name="McCormick S.P."/>
            <person name="Kim H.S."/>
            <person name="Cardoza R.E."/>
            <person name="Stanley A.M."/>
            <person name="Lindo L."/>
            <person name="Kelly A."/>
            <person name="Brown D.W."/>
            <person name="Lee T."/>
            <person name="Vaughan M.M."/>
            <person name="Alexander N.J."/>
            <person name="Busman M."/>
            <person name="Gutierrez S."/>
        </authorList>
    </citation>
    <scope>NUCLEOTIDE SEQUENCE [LARGE SCALE GENOMIC DNA]</scope>
    <source>
        <strain evidence="2 3">NRRL 20695</strain>
    </source>
</reference>
<accession>A0A395T251</accession>
<dbReference type="Pfam" id="PF00117">
    <property type="entry name" value="GATase"/>
    <property type="match status" value="1"/>
</dbReference>
<dbReference type="InterPro" id="IPR017926">
    <property type="entry name" value="GATASE"/>
</dbReference>
<keyword evidence="2" id="KW-0808">Transferase</keyword>
<protein>
    <submittedName>
        <fullName evidence="2">Class i glutamine amidotransferase</fullName>
    </submittedName>
</protein>
<gene>
    <name evidence="2" type="ORF">FLONG3_2986</name>
</gene>
<keyword evidence="2" id="KW-0315">Glutamine amidotransferase</keyword>
<evidence type="ECO:0000313" key="3">
    <source>
        <dbReference type="Proteomes" id="UP000266234"/>
    </source>
</evidence>